<dbReference type="Pfam" id="PF00754">
    <property type="entry name" value="F5_F8_type_C"/>
    <property type="match status" value="1"/>
</dbReference>
<organism evidence="2 3">
    <name type="scientific">Coptis chinensis</name>
    <dbReference type="NCBI Taxonomy" id="261450"/>
    <lineage>
        <taxon>Eukaryota</taxon>
        <taxon>Viridiplantae</taxon>
        <taxon>Streptophyta</taxon>
        <taxon>Embryophyta</taxon>
        <taxon>Tracheophyta</taxon>
        <taxon>Spermatophyta</taxon>
        <taxon>Magnoliopsida</taxon>
        <taxon>Ranunculales</taxon>
        <taxon>Ranunculaceae</taxon>
        <taxon>Coptidoideae</taxon>
        <taxon>Coptis</taxon>
    </lineage>
</organism>
<feature type="domain" description="F5/8 type C" evidence="1">
    <location>
        <begin position="1"/>
        <end position="104"/>
    </location>
</feature>
<proteinExistence type="predicted"/>
<name>A0A835HTF4_9MAGN</name>
<dbReference type="Proteomes" id="UP000631114">
    <property type="component" value="Unassembled WGS sequence"/>
</dbReference>
<evidence type="ECO:0000259" key="1">
    <source>
        <dbReference type="PROSITE" id="PS50022"/>
    </source>
</evidence>
<evidence type="ECO:0000313" key="2">
    <source>
        <dbReference type="EMBL" id="KAF9603927.1"/>
    </source>
</evidence>
<dbReference type="Gene3D" id="2.60.120.260">
    <property type="entry name" value="Galactose-binding domain-like"/>
    <property type="match status" value="1"/>
</dbReference>
<gene>
    <name evidence="2" type="ORF">IFM89_039147</name>
</gene>
<dbReference type="EMBL" id="JADFTS010000006">
    <property type="protein sequence ID" value="KAF9603927.1"/>
    <property type="molecule type" value="Genomic_DNA"/>
</dbReference>
<dbReference type="InterPro" id="IPR000421">
    <property type="entry name" value="FA58C"/>
</dbReference>
<dbReference type="InterPro" id="IPR008979">
    <property type="entry name" value="Galactose-bd-like_sf"/>
</dbReference>
<dbReference type="SUPFAM" id="SSF49785">
    <property type="entry name" value="Galactose-binding domain-like"/>
    <property type="match status" value="1"/>
</dbReference>
<accession>A0A835HTF4</accession>
<evidence type="ECO:0000313" key="3">
    <source>
        <dbReference type="Proteomes" id="UP000631114"/>
    </source>
</evidence>
<protein>
    <recommendedName>
        <fullName evidence="1">F5/8 type C domain-containing protein</fullName>
    </recommendedName>
</protein>
<dbReference type="OrthoDB" id="1482944at2759"/>
<comment type="caution">
    <text evidence="2">The sequence shown here is derived from an EMBL/GenBank/DDBJ whole genome shotgun (WGS) entry which is preliminary data.</text>
</comment>
<reference evidence="2 3" key="1">
    <citation type="submission" date="2020-10" db="EMBL/GenBank/DDBJ databases">
        <title>The Coptis chinensis genome and diversification of protoberbering-type alkaloids.</title>
        <authorList>
            <person name="Wang B."/>
            <person name="Shu S."/>
            <person name="Song C."/>
            <person name="Liu Y."/>
        </authorList>
    </citation>
    <scope>NUCLEOTIDE SEQUENCE [LARGE SCALE GENOMIC DNA]</scope>
    <source>
        <strain evidence="2">HL-2020</strain>
        <tissue evidence="2">Leaf</tissue>
    </source>
</reference>
<dbReference type="PANTHER" id="PTHR47457:SF1">
    <property type="entry name" value="BTB DOMAIN-CONTAINING PROTEIN-RELATED"/>
    <property type="match status" value="1"/>
</dbReference>
<keyword evidence="3" id="KW-1185">Reference proteome</keyword>
<dbReference type="AlphaFoldDB" id="A0A835HTF4"/>
<dbReference type="PANTHER" id="PTHR47457">
    <property type="entry name" value="OS05G0345500 PROTEIN"/>
    <property type="match status" value="1"/>
</dbReference>
<sequence length="164" mass="18613">MGTSYGIHQWVNPVLSKKITMTASSPSSRFTDPKALVSRTYQATSFAGPRVEDGKRCSWWMVDIGQDHQLMCKYYTLRQDGSTAFIRSWAIQGSLDGKNWTDLRVHENDQTICKPGQFASWPINDPTALLPFQLFRVILTGPTTSDSIPYHLCVCLIELYGYFH</sequence>
<dbReference type="PROSITE" id="PS50022">
    <property type="entry name" value="FA58C_3"/>
    <property type="match status" value="1"/>
</dbReference>